<dbReference type="Proteomes" id="UP000483078">
    <property type="component" value="Unassembled WGS sequence"/>
</dbReference>
<feature type="signal peptide" evidence="1">
    <location>
        <begin position="1"/>
        <end position="22"/>
    </location>
</feature>
<accession>A0A7C9LB27</accession>
<name>A0A7C9LB27_9RHOB</name>
<reference evidence="2 3" key="1">
    <citation type="submission" date="2019-06" db="EMBL/GenBank/DDBJ databases">
        <title>Enrichment of Autotrophic Halophilic Microorganisms from Red Sea Brine Pool Using Microbial Electrosynthesis System.</title>
        <authorList>
            <person name="Alqahtani M.F."/>
            <person name="Bajracharya S."/>
            <person name="Katuri K.P."/>
            <person name="Ali M."/>
            <person name="Saikaly P.E."/>
        </authorList>
    </citation>
    <scope>NUCLEOTIDE SEQUENCE [LARGE SCALE GENOMIC DNA]</scope>
    <source>
        <strain evidence="2">MES6</strain>
    </source>
</reference>
<evidence type="ECO:0000313" key="3">
    <source>
        <dbReference type="Proteomes" id="UP000483078"/>
    </source>
</evidence>
<feature type="chain" id="PRO_5028820315" description="DUF3718 domain-containing protein" evidence="1">
    <location>
        <begin position="23"/>
        <end position="96"/>
    </location>
</feature>
<evidence type="ECO:0000256" key="1">
    <source>
        <dbReference type="SAM" id="SignalP"/>
    </source>
</evidence>
<comment type="caution">
    <text evidence="2">The sequence shown here is derived from an EMBL/GenBank/DDBJ whole genome shotgun (WGS) entry which is preliminary data.</text>
</comment>
<sequence length="96" mass="10501">MKKILIPIVSVFLLTQAFPAQAAECYADYKAKRDSPLQLHYGVMQLSGGCSKASARGEVAARLSQGGWTLLRVLSVFDESGLSERKASAGKFYLRF</sequence>
<keyword evidence="1" id="KW-0732">Signal</keyword>
<dbReference type="EMBL" id="VENJ01000010">
    <property type="protein sequence ID" value="MTJ04757.1"/>
    <property type="molecule type" value="Genomic_DNA"/>
</dbReference>
<evidence type="ECO:0008006" key="4">
    <source>
        <dbReference type="Google" id="ProtNLM"/>
    </source>
</evidence>
<dbReference type="RefSeq" id="WP_026758385.1">
    <property type="nucleotide sequence ID" value="NZ_VENJ01000010.1"/>
</dbReference>
<protein>
    <recommendedName>
        <fullName evidence="4">DUF3718 domain-containing protein</fullName>
    </recommendedName>
</protein>
<proteinExistence type="predicted"/>
<organism evidence="2 3">
    <name type="scientific">Sediminimonas qiaohouensis</name>
    <dbReference type="NCBI Taxonomy" id="552061"/>
    <lineage>
        <taxon>Bacteria</taxon>
        <taxon>Pseudomonadati</taxon>
        <taxon>Pseudomonadota</taxon>
        <taxon>Alphaproteobacteria</taxon>
        <taxon>Rhodobacterales</taxon>
        <taxon>Roseobacteraceae</taxon>
        <taxon>Sediminimonas</taxon>
    </lineage>
</organism>
<dbReference type="AlphaFoldDB" id="A0A7C9LB27"/>
<gene>
    <name evidence="2" type="ORF">FH759_08720</name>
</gene>
<evidence type="ECO:0000313" key="2">
    <source>
        <dbReference type="EMBL" id="MTJ04757.1"/>
    </source>
</evidence>